<evidence type="ECO:0000313" key="1">
    <source>
        <dbReference type="EMBL" id="KAI0050384.1"/>
    </source>
</evidence>
<comment type="caution">
    <text evidence="1">The sequence shown here is derived from an EMBL/GenBank/DDBJ whole genome shotgun (WGS) entry which is preliminary data.</text>
</comment>
<proteinExistence type="predicted"/>
<reference evidence="1" key="1">
    <citation type="submission" date="2021-02" db="EMBL/GenBank/DDBJ databases">
        <authorList>
            <consortium name="DOE Joint Genome Institute"/>
            <person name="Ahrendt S."/>
            <person name="Looney B.P."/>
            <person name="Miyauchi S."/>
            <person name="Morin E."/>
            <person name="Drula E."/>
            <person name="Courty P.E."/>
            <person name="Chicoki N."/>
            <person name="Fauchery L."/>
            <person name="Kohler A."/>
            <person name="Kuo A."/>
            <person name="Labutti K."/>
            <person name="Pangilinan J."/>
            <person name="Lipzen A."/>
            <person name="Riley R."/>
            <person name="Andreopoulos W."/>
            <person name="He G."/>
            <person name="Johnson J."/>
            <person name="Barry K.W."/>
            <person name="Grigoriev I.V."/>
            <person name="Nagy L."/>
            <person name="Hibbett D."/>
            <person name="Henrissat B."/>
            <person name="Matheny P.B."/>
            <person name="Labbe J."/>
            <person name="Martin F."/>
        </authorList>
    </citation>
    <scope>NUCLEOTIDE SEQUENCE</scope>
    <source>
        <strain evidence="1">FP105234-sp</strain>
    </source>
</reference>
<protein>
    <submittedName>
        <fullName evidence="1">Uncharacterized protein</fullName>
    </submittedName>
</protein>
<evidence type="ECO:0000313" key="2">
    <source>
        <dbReference type="Proteomes" id="UP000814033"/>
    </source>
</evidence>
<organism evidence="1 2">
    <name type="scientific">Auriscalpium vulgare</name>
    <dbReference type="NCBI Taxonomy" id="40419"/>
    <lineage>
        <taxon>Eukaryota</taxon>
        <taxon>Fungi</taxon>
        <taxon>Dikarya</taxon>
        <taxon>Basidiomycota</taxon>
        <taxon>Agaricomycotina</taxon>
        <taxon>Agaricomycetes</taxon>
        <taxon>Russulales</taxon>
        <taxon>Auriscalpiaceae</taxon>
        <taxon>Auriscalpium</taxon>
    </lineage>
</organism>
<gene>
    <name evidence="1" type="ORF">FA95DRAFT_1555703</name>
</gene>
<name>A0ACB8S270_9AGAM</name>
<accession>A0ACB8S270</accession>
<reference evidence="1" key="2">
    <citation type="journal article" date="2022" name="New Phytol.">
        <title>Evolutionary transition to the ectomycorrhizal habit in the genomes of a hyperdiverse lineage of mushroom-forming fungi.</title>
        <authorList>
            <person name="Looney B."/>
            <person name="Miyauchi S."/>
            <person name="Morin E."/>
            <person name="Drula E."/>
            <person name="Courty P.E."/>
            <person name="Kohler A."/>
            <person name="Kuo A."/>
            <person name="LaButti K."/>
            <person name="Pangilinan J."/>
            <person name="Lipzen A."/>
            <person name="Riley R."/>
            <person name="Andreopoulos W."/>
            <person name="He G."/>
            <person name="Johnson J."/>
            <person name="Nolan M."/>
            <person name="Tritt A."/>
            <person name="Barry K.W."/>
            <person name="Grigoriev I.V."/>
            <person name="Nagy L.G."/>
            <person name="Hibbett D."/>
            <person name="Henrissat B."/>
            <person name="Matheny P.B."/>
            <person name="Labbe J."/>
            <person name="Martin F.M."/>
        </authorList>
    </citation>
    <scope>NUCLEOTIDE SEQUENCE</scope>
    <source>
        <strain evidence="1">FP105234-sp</strain>
    </source>
</reference>
<dbReference type="Proteomes" id="UP000814033">
    <property type="component" value="Unassembled WGS sequence"/>
</dbReference>
<keyword evidence="2" id="KW-1185">Reference proteome</keyword>
<sequence>MLPCLWISLTALASVRHLIRIGLHSRTQLLFVAVSPCRYGRSRTGLSSLTRSMYVVISSSFVPPIDALHTLLAHAGPSHTPQPPQTVASTSFSAMCSLPFVFENTTDVLSLSTCLRCAAT</sequence>
<dbReference type="EMBL" id="MU275862">
    <property type="protein sequence ID" value="KAI0050384.1"/>
    <property type="molecule type" value="Genomic_DNA"/>
</dbReference>